<dbReference type="Gene3D" id="3.90.1210.10">
    <property type="entry name" value="Antifreeze-like/N-acetylneuraminic acid synthase C-terminal domain"/>
    <property type="match status" value="1"/>
</dbReference>
<comment type="caution">
    <text evidence="2">The sequence shown here is derived from an EMBL/GenBank/DDBJ whole genome shotgun (WGS) entry which is preliminary data.</text>
</comment>
<accession>A0A8J2YV50</accession>
<dbReference type="Pfam" id="PF08666">
    <property type="entry name" value="SAF"/>
    <property type="match status" value="1"/>
</dbReference>
<dbReference type="SMART" id="SM00858">
    <property type="entry name" value="SAF"/>
    <property type="match status" value="1"/>
</dbReference>
<dbReference type="InterPro" id="IPR013132">
    <property type="entry name" value="PseI/NeuA/B-like_N"/>
</dbReference>
<dbReference type="EMBL" id="BMJQ01000008">
    <property type="protein sequence ID" value="GGF24164.1"/>
    <property type="molecule type" value="Genomic_DNA"/>
</dbReference>
<organism evidence="2 3">
    <name type="scientific">Aliidongia dinghuensis</name>
    <dbReference type="NCBI Taxonomy" id="1867774"/>
    <lineage>
        <taxon>Bacteria</taxon>
        <taxon>Pseudomonadati</taxon>
        <taxon>Pseudomonadota</taxon>
        <taxon>Alphaproteobacteria</taxon>
        <taxon>Rhodospirillales</taxon>
        <taxon>Dongiaceae</taxon>
        <taxon>Aliidongia</taxon>
    </lineage>
</organism>
<dbReference type="SUPFAM" id="SSF51269">
    <property type="entry name" value="AFP III-like domain"/>
    <property type="match status" value="1"/>
</dbReference>
<dbReference type="CDD" id="cd11615">
    <property type="entry name" value="SAF_NeuB_like"/>
    <property type="match status" value="1"/>
</dbReference>
<dbReference type="NCBIfam" id="TIGR03586">
    <property type="entry name" value="PseI"/>
    <property type="match status" value="1"/>
</dbReference>
<dbReference type="InterPro" id="IPR013974">
    <property type="entry name" value="SAF"/>
</dbReference>
<keyword evidence="3" id="KW-1185">Reference proteome</keyword>
<dbReference type="InterPro" id="IPR051690">
    <property type="entry name" value="PseI-like"/>
</dbReference>
<dbReference type="Pfam" id="PF03102">
    <property type="entry name" value="NeuB"/>
    <property type="match status" value="1"/>
</dbReference>
<dbReference type="PANTHER" id="PTHR42966:SF2">
    <property type="entry name" value="PSEUDAMINIC ACID SYNTHASE"/>
    <property type="match status" value="1"/>
</dbReference>
<sequence length="358" mass="37947">MPVSDEVTIAGRKIGQAHPPYVIAEMSGNHNGDIARAMRLIDAAAEAGADAVKLQTYTADTITIDHDGPGFRLEGGLWAGRTLHDLYREAHTPWEWHAPLFEHARRRGIAIFSSPFDPTAIELLESLDAPAYKIASFELIDLPLIQRAARTGKPLVMSTGLATLGEIEEAVAAARAAGAAQILLLHCTSAYPTPPEEANLRTIRHMADGFAVPVGLSDHTMGIAVPVAAVALGAVAIEKHFTLARADGGPDSAFSLEASELKDMVAACRTAWAALGQVDYGVSPGEGGGRFVRRSLYVVEDIAAGAPLTAKNVRSIRPGFGLLPKHLPDVLGRPATRALKRGEPLDWTMVGPGTESGR</sequence>
<dbReference type="GO" id="GO:0047444">
    <property type="term" value="F:N-acylneuraminate-9-phosphate synthase activity"/>
    <property type="evidence" value="ECO:0007669"/>
    <property type="project" value="TreeGrafter"/>
</dbReference>
<proteinExistence type="predicted"/>
<dbReference type="PROSITE" id="PS50844">
    <property type="entry name" value="AFP_LIKE"/>
    <property type="match status" value="1"/>
</dbReference>
<dbReference type="InterPro" id="IPR013785">
    <property type="entry name" value="Aldolase_TIM"/>
</dbReference>
<dbReference type="InterPro" id="IPR036732">
    <property type="entry name" value="AFP_Neu5c_C_sf"/>
</dbReference>
<dbReference type="InterPro" id="IPR006190">
    <property type="entry name" value="SAF_AFP_Neu5Ac"/>
</dbReference>
<feature type="domain" description="AFP-like" evidence="1">
    <location>
        <begin position="295"/>
        <end position="353"/>
    </location>
</feature>
<evidence type="ECO:0000313" key="3">
    <source>
        <dbReference type="Proteomes" id="UP000646365"/>
    </source>
</evidence>
<name>A0A8J2YV50_9PROT</name>
<reference evidence="2" key="1">
    <citation type="journal article" date="2014" name="Int. J. Syst. Evol. Microbiol.">
        <title>Complete genome sequence of Corynebacterium casei LMG S-19264T (=DSM 44701T), isolated from a smear-ripened cheese.</title>
        <authorList>
            <consortium name="US DOE Joint Genome Institute (JGI-PGF)"/>
            <person name="Walter F."/>
            <person name="Albersmeier A."/>
            <person name="Kalinowski J."/>
            <person name="Ruckert C."/>
        </authorList>
    </citation>
    <scope>NUCLEOTIDE SEQUENCE</scope>
    <source>
        <strain evidence="2">CGMCC 1.15725</strain>
    </source>
</reference>
<dbReference type="SUPFAM" id="SSF51569">
    <property type="entry name" value="Aldolase"/>
    <property type="match status" value="1"/>
</dbReference>
<dbReference type="Gene3D" id="3.20.20.70">
    <property type="entry name" value="Aldolase class I"/>
    <property type="match status" value="1"/>
</dbReference>
<protein>
    <submittedName>
        <fullName evidence="2">Pseudaminic acid synthase</fullName>
    </submittedName>
</protein>
<dbReference type="InterPro" id="IPR057736">
    <property type="entry name" value="SAF_PseI/NeuA/NeuB"/>
</dbReference>
<evidence type="ECO:0000259" key="1">
    <source>
        <dbReference type="PROSITE" id="PS50844"/>
    </source>
</evidence>
<dbReference type="PANTHER" id="PTHR42966">
    <property type="entry name" value="N-ACETYLNEURAMINATE SYNTHASE"/>
    <property type="match status" value="1"/>
</dbReference>
<dbReference type="AlphaFoldDB" id="A0A8J2YV50"/>
<dbReference type="InterPro" id="IPR020030">
    <property type="entry name" value="Pseudaminic_synth_PseI"/>
</dbReference>
<gene>
    <name evidence="2" type="ORF">GCM10011611_32750</name>
</gene>
<dbReference type="Proteomes" id="UP000646365">
    <property type="component" value="Unassembled WGS sequence"/>
</dbReference>
<reference evidence="2" key="2">
    <citation type="submission" date="2020-09" db="EMBL/GenBank/DDBJ databases">
        <authorList>
            <person name="Sun Q."/>
            <person name="Zhou Y."/>
        </authorList>
    </citation>
    <scope>NUCLEOTIDE SEQUENCE</scope>
    <source>
        <strain evidence="2">CGMCC 1.15725</strain>
    </source>
</reference>
<dbReference type="GO" id="GO:0016051">
    <property type="term" value="P:carbohydrate biosynthetic process"/>
    <property type="evidence" value="ECO:0007669"/>
    <property type="project" value="InterPro"/>
</dbReference>
<evidence type="ECO:0000313" key="2">
    <source>
        <dbReference type="EMBL" id="GGF24164.1"/>
    </source>
</evidence>